<evidence type="ECO:0000313" key="3">
    <source>
        <dbReference type="Proteomes" id="UP001187192"/>
    </source>
</evidence>
<dbReference type="Pfam" id="PF08268">
    <property type="entry name" value="FBA_3"/>
    <property type="match status" value="1"/>
</dbReference>
<dbReference type="PROSITE" id="PS50181">
    <property type="entry name" value="FBOX"/>
    <property type="match status" value="1"/>
</dbReference>
<dbReference type="NCBIfam" id="TIGR01640">
    <property type="entry name" value="F_box_assoc_1"/>
    <property type="match status" value="1"/>
</dbReference>
<dbReference type="PANTHER" id="PTHR31672">
    <property type="entry name" value="BNACNNG10540D PROTEIN"/>
    <property type="match status" value="1"/>
</dbReference>
<dbReference type="SMART" id="SM00256">
    <property type="entry name" value="FBOX"/>
    <property type="match status" value="1"/>
</dbReference>
<dbReference type="SUPFAM" id="SSF81383">
    <property type="entry name" value="F-box domain"/>
    <property type="match status" value="1"/>
</dbReference>
<dbReference type="InterPro" id="IPR001810">
    <property type="entry name" value="F-box_dom"/>
</dbReference>
<proteinExistence type="predicted"/>
<dbReference type="Pfam" id="PF00646">
    <property type="entry name" value="F-box"/>
    <property type="match status" value="1"/>
</dbReference>
<sequence>MRRKSTSHRQIRTSIMDLPNDVIVEILFKIPTKSIISCRCVCKGWRVLISNPLFVKAHSEQAKATLFLRHMNNFYLMERPEDEFGDDRCTINLDTNLKIPLCCTHVVLNNDRPKVCNLKPENQRYKILNSCNGFICLGGHSNEPVAVCNPITREFLTLPTPCVSERKNRKKKVFSEFSGVGFSPKHNQYKVFRTFSLLEEDLLGGFSRKGIFGEILTLEKGSSWRSVIDSALNTTLKLCSTIEIIYSPTYIHGALHWLTSVNTIAFIDLDTEKFDFHSLPPHDSTLDGPSMTIGALESCLCVCDFPDYRCMDIWLMKEYGVSNSWTKFISIDHIFKRGFHFGDYQALISYSSNGALLMFHSNGNALIYYHDGLLEIKPFEGPRFPSTLFRFEAVAFTPSFISLRDVVERVS</sequence>
<comment type="caution">
    <text evidence="2">The sequence shown here is derived from an EMBL/GenBank/DDBJ whole genome shotgun (WGS) entry which is preliminary data.</text>
</comment>
<dbReference type="PANTHER" id="PTHR31672:SF13">
    <property type="entry name" value="F-BOX PROTEIN CPR30-LIKE"/>
    <property type="match status" value="1"/>
</dbReference>
<evidence type="ECO:0000313" key="2">
    <source>
        <dbReference type="EMBL" id="GMN32945.1"/>
    </source>
</evidence>
<dbReference type="Gene3D" id="1.20.1280.50">
    <property type="match status" value="1"/>
</dbReference>
<dbReference type="Proteomes" id="UP001187192">
    <property type="component" value="Unassembled WGS sequence"/>
</dbReference>
<dbReference type="InterPro" id="IPR036047">
    <property type="entry name" value="F-box-like_dom_sf"/>
</dbReference>
<evidence type="ECO:0000259" key="1">
    <source>
        <dbReference type="PROSITE" id="PS50181"/>
    </source>
</evidence>
<gene>
    <name evidence="2" type="ORF">TIFTF001_044741</name>
</gene>
<dbReference type="InterPro" id="IPR013187">
    <property type="entry name" value="F-box-assoc_dom_typ3"/>
</dbReference>
<name>A0AA87ZHN7_FICCA</name>
<protein>
    <recommendedName>
        <fullName evidence="1">F-box domain-containing protein</fullName>
    </recommendedName>
</protein>
<keyword evidence="3" id="KW-1185">Reference proteome</keyword>
<dbReference type="AlphaFoldDB" id="A0AA87ZHN7"/>
<dbReference type="InterPro" id="IPR017451">
    <property type="entry name" value="F-box-assoc_interact_dom"/>
</dbReference>
<dbReference type="EMBL" id="BTGU01003482">
    <property type="protein sequence ID" value="GMN32945.1"/>
    <property type="molecule type" value="Genomic_DNA"/>
</dbReference>
<organism evidence="2 3">
    <name type="scientific">Ficus carica</name>
    <name type="common">Common fig</name>
    <dbReference type="NCBI Taxonomy" id="3494"/>
    <lineage>
        <taxon>Eukaryota</taxon>
        <taxon>Viridiplantae</taxon>
        <taxon>Streptophyta</taxon>
        <taxon>Embryophyta</taxon>
        <taxon>Tracheophyta</taxon>
        <taxon>Spermatophyta</taxon>
        <taxon>Magnoliopsida</taxon>
        <taxon>eudicotyledons</taxon>
        <taxon>Gunneridae</taxon>
        <taxon>Pentapetalae</taxon>
        <taxon>rosids</taxon>
        <taxon>fabids</taxon>
        <taxon>Rosales</taxon>
        <taxon>Moraceae</taxon>
        <taxon>Ficeae</taxon>
        <taxon>Ficus</taxon>
    </lineage>
</organism>
<accession>A0AA87ZHN7</accession>
<dbReference type="InterPro" id="IPR050796">
    <property type="entry name" value="SCF_F-box_component"/>
</dbReference>
<feature type="domain" description="F-box" evidence="1">
    <location>
        <begin position="12"/>
        <end position="57"/>
    </location>
</feature>
<dbReference type="CDD" id="cd22157">
    <property type="entry name" value="F-box_AtFBW1-like"/>
    <property type="match status" value="1"/>
</dbReference>
<reference evidence="2" key="1">
    <citation type="submission" date="2023-07" db="EMBL/GenBank/DDBJ databases">
        <title>draft genome sequence of fig (Ficus carica).</title>
        <authorList>
            <person name="Takahashi T."/>
            <person name="Nishimura K."/>
        </authorList>
    </citation>
    <scope>NUCLEOTIDE SEQUENCE</scope>
</reference>